<dbReference type="PANTHER" id="PTHR46332:SF5">
    <property type="entry name" value="ASPARTATE BETA-HYDROXYLASE DOMAIN CONTAINING 2"/>
    <property type="match status" value="1"/>
</dbReference>
<keyword evidence="4" id="KW-0812">Transmembrane</keyword>
<evidence type="ECO:0000313" key="6">
    <source>
        <dbReference type="EMBL" id="AIL61270.1"/>
    </source>
</evidence>
<dbReference type="Proteomes" id="UP000028931">
    <property type="component" value="Chromosome"/>
</dbReference>
<dbReference type="InterPro" id="IPR051821">
    <property type="entry name" value="Asp/Asn_beta-hydroxylase"/>
</dbReference>
<evidence type="ECO:0000256" key="2">
    <source>
        <dbReference type="ARBA" id="ARBA00022964"/>
    </source>
</evidence>
<name>A0A077F9U8_9PSED</name>
<organism evidence="6 7">
    <name type="scientific">Pseudomonas alkylphenolica</name>
    <dbReference type="NCBI Taxonomy" id="237609"/>
    <lineage>
        <taxon>Bacteria</taxon>
        <taxon>Pseudomonadati</taxon>
        <taxon>Pseudomonadota</taxon>
        <taxon>Gammaproteobacteria</taxon>
        <taxon>Pseudomonadales</taxon>
        <taxon>Pseudomonadaceae</taxon>
        <taxon>Pseudomonas</taxon>
    </lineage>
</organism>
<reference evidence="6 7" key="1">
    <citation type="submission" date="2014-07" db="EMBL/GenBank/DDBJ databases">
        <authorList>
            <person name="Lee K."/>
            <person name="Lim J.Y."/>
            <person name="Hwang I."/>
        </authorList>
    </citation>
    <scope>NUCLEOTIDE SEQUENCE [LARGE SCALE GENOMIC DNA]</scope>
    <source>
        <strain evidence="6 7">KL28</strain>
    </source>
</reference>
<comment type="similarity">
    <text evidence="1">Belongs to the aspartyl/asparaginyl beta-hydroxylase family.</text>
</comment>
<keyword evidence="4" id="KW-0472">Membrane</keyword>
<dbReference type="HOGENOM" id="CLU_927100_0_0_6"/>
<feature type="transmembrane region" description="Helical" evidence="4">
    <location>
        <begin position="12"/>
        <end position="29"/>
    </location>
</feature>
<evidence type="ECO:0000256" key="4">
    <source>
        <dbReference type="SAM" id="Phobius"/>
    </source>
</evidence>
<sequence>MAHRHIDKYPPMKIFLVLLFAFSITYVHFRGRVRHKISRQLGDHSSFLAPVNVFLYLFSKLPAKPYLPVESFPELKPLQDNWQEIRAEAQQLLHVGEIKSSQNYDDVGFNSFFKSGWKRFYLKWYGESHPSAMKLCPRTTELLQGIGSVKAAMFATLPPGSKLVRHRDPYAGSYRYHLGLDTPNDDACYICVDGENYAWRDGEGVIFDETYIHYASNQTDHNRIILFCDVERPLKYRWASAFNRWFSRSVMAAAAAPNDAGDKTGGINRLFTRIYKIRARGKALKKRNRTRYYLEKWAVVAALVLLFIYI</sequence>
<dbReference type="Pfam" id="PF05118">
    <property type="entry name" value="Asp_Arg_Hydrox"/>
    <property type="match status" value="1"/>
</dbReference>
<dbReference type="KEGG" id="palk:PSAKL28_20490"/>
<dbReference type="InterPro" id="IPR007803">
    <property type="entry name" value="Asp/Arg/Pro-Hydrxlase"/>
</dbReference>
<evidence type="ECO:0000259" key="5">
    <source>
        <dbReference type="Pfam" id="PF05118"/>
    </source>
</evidence>
<evidence type="ECO:0000256" key="1">
    <source>
        <dbReference type="ARBA" id="ARBA00007730"/>
    </source>
</evidence>
<dbReference type="NCBIfam" id="NF033391">
    <property type="entry name" value="lipid_A_LpxO"/>
    <property type="match status" value="1"/>
</dbReference>
<keyword evidence="2" id="KW-0223">Dioxygenase</keyword>
<dbReference type="InterPro" id="IPR047694">
    <property type="entry name" value="Lipid_A_LpxO-like"/>
</dbReference>
<accession>A0A077F9U8</accession>
<dbReference type="Gene3D" id="2.60.120.330">
    <property type="entry name" value="B-lactam Antibiotic, Isopenicillin N Synthase, Chain"/>
    <property type="match status" value="1"/>
</dbReference>
<dbReference type="PANTHER" id="PTHR46332">
    <property type="entry name" value="ASPARTATE BETA-HYDROXYLASE DOMAIN-CONTAINING PROTEIN 2"/>
    <property type="match status" value="1"/>
</dbReference>
<feature type="domain" description="Aspartyl/asparaginy/proline hydroxylase" evidence="5">
    <location>
        <begin position="80"/>
        <end position="233"/>
    </location>
</feature>
<gene>
    <name evidence="6" type="ORF">PSAKL28_20490</name>
</gene>
<dbReference type="GO" id="GO:0051213">
    <property type="term" value="F:dioxygenase activity"/>
    <property type="evidence" value="ECO:0007669"/>
    <property type="project" value="UniProtKB-KW"/>
</dbReference>
<protein>
    <submittedName>
        <fullName evidence="6">Aspartyl/asparaginyl beta-hydroxylase</fullName>
    </submittedName>
</protein>
<evidence type="ECO:0000313" key="7">
    <source>
        <dbReference type="Proteomes" id="UP000028931"/>
    </source>
</evidence>
<feature type="transmembrane region" description="Helical" evidence="4">
    <location>
        <begin position="292"/>
        <end position="309"/>
    </location>
</feature>
<dbReference type="eggNOG" id="COG3555">
    <property type="taxonomic scope" value="Bacteria"/>
</dbReference>
<proteinExistence type="inferred from homology"/>
<evidence type="ECO:0000256" key="3">
    <source>
        <dbReference type="ARBA" id="ARBA00023002"/>
    </source>
</evidence>
<dbReference type="EMBL" id="CP009048">
    <property type="protein sequence ID" value="AIL61270.1"/>
    <property type="molecule type" value="Genomic_DNA"/>
</dbReference>
<keyword evidence="4" id="KW-1133">Transmembrane helix</keyword>
<dbReference type="SUPFAM" id="SSF51197">
    <property type="entry name" value="Clavaminate synthase-like"/>
    <property type="match status" value="1"/>
</dbReference>
<keyword evidence="3" id="KW-0560">Oxidoreductase</keyword>
<dbReference type="AlphaFoldDB" id="A0A077F9U8"/>
<dbReference type="InterPro" id="IPR027443">
    <property type="entry name" value="IPNS-like_sf"/>
</dbReference>